<dbReference type="PaxDb" id="243230-DR_0241"/>
<dbReference type="HOGENOM" id="CLU_2104984_0_0_0"/>
<dbReference type="EMBL" id="AE000513">
    <property type="protein sequence ID" value="AAF09833.1"/>
    <property type="molecule type" value="Genomic_DNA"/>
</dbReference>
<name>Q9RXR6_DEIRA</name>
<proteinExistence type="predicted"/>
<keyword evidence="2" id="KW-1185">Reference proteome</keyword>
<protein>
    <recommendedName>
        <fullName evidence="3">Bacterial Pleckstrin homology domain-containing protein</fullName>
    </recommendedName>
</protein>
<reference evidence="1 2" key="1">
    <citation type="journal article" date="1999" name="Science">
        <title>Genome sequence of the radioresistant bacterium Deinococcus radiodurans R1.</title>
        <authorList>
            <person name="White O."/>
            <person name="Eisen J.A."/>
            <person name="Heidelberg J.F."/>
            <person name="Hickey E.K."/>
            <person name="Peterson J.D."/>
            <person name="Dodson R.J."/>
            <person name="Haft D.H."/>
            <person name="Gwinn M.L."/>
            <person name="Nelson W.C."/>
            <person name="Richardson D.L."/>
            <person name="Moffat K.S."/>
            <person name="Qin H."/>
            <person name="Jiang L."/>
            <person name="Pamphile W."/>
            <person name="Crosby M."/>
            <person name="Shen M."/>
            <person name="Vamathevan J.J."/>
            <person name="Lam P."/>
            <person name="McDonald L."/>
            <person name="Utterback T."/>
            <person name="Zalewski C."/>
            <person name="Makarova K.S."/>
            <person name="Aravind L."/>
            <person name="Daly M.J."/>
            <person name="Minton K.W."/>
            <person name="Fleischmann R.D."/>
            <person name="Ketchum K.A."/>
            <person name="Nelson K.E."/>
            <person name="Salzberg S."/>
            <person name="Smith H.O."/>
            <person name="Venter J.C."/>
            <person name="Fraser C.M."/>
        </authorList>
    </citation>
    <scope>NUCLEOTIDE SEQUENCE [LARGE SCALE GENOMIC DNA]</scope>
    <source>
        <strain evidence="2">ATCC 13939 / DSM 20539 / JCM 16871 / LMG 4051 / NBRC 15346 / NCIMB 9279 / R1 / VKM B-1422</strain>
    </source>
</reference>
<organism evidence="1 2">
    <name type="scientific">Deinococcus radiodurans (strain ATCC 13939 / DSM 20539 / JCM 16871 / CCUG 27074 / LMG 4051 / NBRC 15346 / NCIMB 9279 / VKM B-1422 / R1)</name>
    <dbReference type="NCBI Taxonomy" id="243230"/>
    <lineage>
        <taxon>Bacteria</taxon>
        <taxon>Thermotogati</taxon>
        <taxon>Deinococcota</taxon>
        <taxon>Deinococci</taxon>
        <taxon>Deinococcales</taxon>
        <taxon>Deinococcaceae</taxon>
        <taxon>Deinococcus</taxon>
    </lineage>
</organism>
<dbReference type="KEGG" id="dra:DR_0241"/>
<evidence type="ECO:0000313" key="1">
    <source>
        <dbReference type="EMBL" id="AAF09833.1"/>
    </source>
</evidence>
<dbReference type="AlphaFoldDB" id="Q9RXR6"/>
<sequence>MFAKGGPAMSEFHELQPPHAPRWLPLVLETEVTAATLRYRTRRGGPWREVPRADILSADVVHPARWSWPYSRRLDPGSEQLLSTSGRAVRLRLRGGQVLVLGSGRAAELLSALRG</sequence>
<dbReference type="PIR" id="H75543">
    <property type="entry name" value="H75543"/>
</dbReference>
<dbReference type="PATRIC" id="fig|243230.17.peg.405"/>
<dbReference type="InParanoid" id="Q9RXR6"/>
<dbReference type="EnsemblBacteria" id="AAF09833">
    <property type="protein sequence ID" value="AAF09833"/>
    <property type="gene ID" value="DR_0241"/>
</dbReference>
<dbReference type="OrthoDB" id="9999442at2"/>
<accession>Q9RXR6</accession>
<gene>
    <name evidence="1" type="ordered locus">DR_0241</name>
</gene>
<dbReference type="Proteomes" id="UP000002524">
    <property type="component" value="Chromosome 1"/>
</dbReference>
<evidence type="ECO:0008006" key="3">
    <source>
        <dbReference type="Google" id="ProtNLM"/>
    </source>
</evidence>
<evidence type="ECO:0000313" key="2">
    <source>
        <dbReference type="Proteomes" id="UP000002524"/>
    </source>
</evidence>